<keyword evidence="2" id="KW-0227">DNA damage</keyword>
<evidence type="ECO:0000256" key="2">
    <source>
        <dbReference type="ARBA" id="ARBA00022763"/>
    </source>
</evidence>
<dbReference type="EMBL" id="JAUKTV010000007">
    <property type="protein sequence ID" value="KAK0735305.1"/>
    <property type="molecule type" value="Genomic_DNA"/>
</dbReference>
<dbReference type="Proteomes" id="UP001172159">
    <property type="component" value="Unassembled WGS sequence"/>
</dbReference>
<organism evidence="4 5">
    <name type="scientific">Apiosordaria backusii</name>
    <dbReference type="NCBI Taxonomy" id="314023"/>
    <lineage>
        <taxon>Eukaryota</taxon>
        <taxon>Fungi</taxon>
        <taxon>Dikarya</taxon>
        <taxon>Ascomycota</taxon>
        <taxon>Pezizomycotina</taxon>
        <taxon>Sordariomycetes</taxon>
        <taxon>Sordariomycetidae</taxon>
        <taxon>Sordariales</taxon>
        <taxon>Lasiosphaeriaceae</taxon>
        <taxon>Apiosordaria</taxon>
    </lineage>
</organism>
<dbReference type="GO" id="GO:0032798">
    <property type="term" value="C:Swi5-Sfr1 complex"/>
    <property type="evidence" value="ECO:0007669"/>
    <property type="project" value="TreeGrafter"/>
</dbReference>
<keyword evidence="3" id="KW-0234">DNA repair</keyword>
<evidence type="ECO:0000256" key="1">
    <source>
        <dbReference type="ARBA" id="ARBA00008060"/>
    </source>
</evidence>
<name>A0AA40ECU4_9PEZI</name>
<dbReference type="PANTHER" id="PTHR28529">
    <property type="entry name" value="DNA REPAIR PROTEIN SWI5 HOMOLOG"/>
    <property type="match status" value="1"/>
</dbReference>
<dbReference type="GO" id="GO:0000709">
    <property type="term" value="P:meiotic joint molecule formation"/>
    <property type="evidence" value="ECO:0007669"/>
    <property type="project" value="TreeGrafter"/>
</dbReference>
<sequence>MQQDSDDPHDTNLDLFKPYVQTELTNADLFDEWLQQQLDGGKDHQRVISKLKVSLIHFKQILMSLSLDDIDVDAGSWHMHAQAQVGVGKDDLTVIVTIPGPEKENIVINAKDKAELDFLMSDKYLGYMTTVWCGFAQSLDQLVSYARRCRELKSEEAELSHPAETTVQAHIDLLKEYNDMKDIGQQLIGLIAENQGVPIGRLYENGDYGVTADD</sequence>
<comment type="similarity">
    <text evidence="1">Belongs to the SWI5/SAE3 family.</text>
</comment>
<evidence type="ECO:0000256" key="3">
    <source>
        <dbReference type="ARBA" id="ARBA00023204"/>
    </source>
</evidence>
<dbReference type="Pfam" id="PF07061">
    <property type="entry name" value="Swi5"/>
    <property type="match status" value="1"/>
</dbReference>
<accession>A0AA40ECU4</accession>
<dbReference type="GO" id="GO:0010772">
    <property type="term" value="P:meiotic DNA recombinase assembly involved in reciprocal meiotic recombination"/>
    <property type="evidence" value="ECO:0007669"/>
    <property type="project" value="TreeGrafter"/>
</dbReference>
<keyword evidence="5" id="KW-1185">Reference proteome</keyword>
<dbReference type="InterPro" id="IPR010760">
    <property type="entry name" value="DNA-repair_Swi5"/>
</dbReference>
<gene>
    <name evidence="4" type="ORF">B0T21DRAFT_411944</name>
</gene>
<evidence type="ECO:0000313" key="4">
    <source>
        <dbReference type="EMBL" id="KAK0735305.1"/>
    </source>
</evidence>
<dbReference type="PANTHER" id="PTHR28529:SF2">
    <property type="entry name" value="DNA REPAIR PROTEIN SWI5 HOMOLOG"/>
    <property type="match status" value="1"/>
</dbReference>
<comment type="caution">
    <text evidence="4">The sequence shown here is derived from an EMBL/GenBank/DDBJ whole genome shotgun (WGS) entry which is preliminary data.</text>
</comment>
<reference evidence="4" key="1">
    <citation type="submission" date="2023-06" db="EMBL/GenBank/DDBJ databases">
        <title>Genome-scale phylogeny and comparative genomics of the fungal order Sordariales.</title>
        <authorList>
            <consortium name="Lawrence Berkeley National Laboratory"/>
            <person name="Hensen N."/>
            <person name="Bonometti L."/>
            <person name="Westerberg I."/>
            <person name="Brannstrom I.O."/>
            <person name="Guillou S."/>
            <person name="Cros-Aarteil S."/>
            <person name="Calhoun S."/>
            <person name="Haridas S."/>
            <person name="Kuo A."/>
            <person name="Mondo S."/>
            <person name="Pangilinan J."/>
            <person name="Riley R."/>
            <person name="Labutti K."/>
            <person name="Andreopoulos B."/>
            <person name="Lipzen A."/>
            <person name="Chen C."/>
            <person name="Yanf M."/>
            <person name="Daum C."/>
            <person name="Ng V."/>
            <person name="Clum A."/>
            <person name="Steindorff A."/>
            <person name="Ohm R."/>
            <person name="Martin F."/>
            <person name="Silar P."/>
            <person name="Natvig D."/>
            <person name="Lalanne C."/>
            <person name="Gautier V."/>
            <person name="Ament-Velasquez S.L."/>
            <person name="Kruys A."/>
            <person name="Hutchinson M.I."/>
            <person name="Powell A.J."/>
            <person name="Barry K."/>
            <person name="Miller A.N."/>
            <person name="Grigoriev I.V."/>
            <person name="Debuchy R."/>
            <person name="Gladieux P."/>
            <person name="Thoren M.H."/>
            <person name="Johannesson H."/>
        </authorList>
    </citation>
    <scope>NUCLEOTIDE SEQUENCE</scope>
    <source>
        <strain evidence="4">CBS 540.89</strain>
    </source>
</reference>
<dbReference type="AlphaFoldDB" id="A0AA40ECU4"/>
<evidence type="ECO:0000313" key="5">
    <source>
        <dbReference type="Proteomes" id="UP001172159"/>
    </source>
</evidence>
<proteinExistence type="inferred from homology"/>
<protein>
    <submittedName>
        <fullName evidence="4">Swi5-domain-containing protein</fullName>
    </submittedName>
</protein>
<dbReference type="GO" id="GO:0034974">
    <property type="term" value="C:Swi5-Swi2 complex"/>
    <property type="evidence" value="ECO:0007669"/>
    <property type="project" value="TreeGrafter"/>
</dbReference>
<dbReference type="Gene3D" id="1.20.5.170">
    <property type="match status" value="1"/>
</dbReference>